<evidence type="ECO:0000259" key="8">
    <source>
        <dbReference type="Pfam" id="PF00482"/>
    </source>
</evidence>
<feature type="transmembrane region" description="Helical" evidence="7">
    <location>
        <begin position="102"/>
        <end position="125"/>
    </location>
</feature>
<evidence type="ECO:0000256" key="1">
    <source>
        <dbReference type="ARBA" id="ARBA00004651"/>
    </source>
</evidence>
<dbReference type="InterPro" id="IPR018076">
    <property type="entry name" value="T2SS_GspF_dom"/>
</dbReference>
<dbReference type="PANTHER" id="PTHR35007:SF1">
    <property type="entry name" value="PILUS ASSEMBLY PROTEIN"/>
    <property type="match status" value="1"/>
</dbReference>
<gene>
    <name evidence="9" type="ORF">F9U64_02540</name>
</gene>
<sequence>MTASVLFSISAMFGIWGVFSYLDYRLNKQKWKGKTRTDFEHTQNRKSFIVIWGERFDRTDYGKKLELRLRRVNIILTPSEFCSMLFVGGLGLTLVFNMLLKFNLAMSFIFAVIAIAAIIQLIFLIRKNKYQEKLNNQLSEVCVTLANATRSGMTLSQGFQLVARELSEPSRSEFKQLSNELSLGLDFEDALLKFQKKIKGREYKLFIVTLLTQKKAGGNLHETLEEMAKVLDERKFLEQEIKTLTSEQKFISYVIPSIPIVLILGINMMMEDFTKVLFTIPGIIILIIFAIGTVLSFILVQKVTNIRV</sequence>
<dbReference type="Pfam" id="PF00482">
    <property type="entry name" value="T2SSF"/>
    <property type="match status" value="1"/>
</dbReference>
<keyword evidence="6" id="KW-0175">Coiled coil</keyword>
<keyword evidence="4 7" id="KW-1133">Transmembrane helix</keyword>
<protein>
    <recommendedName>
        <fullName evidence="8">Type II secretion system protein GspF domain-containing protein</fullName>
    </recommendedName>
</protein>
<accession>A0A7C8L1I8</accession>
<dbReference type="PANTHER" id="PTHR35007">
    <property type="entry name" value="INTEGRAL MEMBRANE PROTEIN-RELATED"/>
    <property type="match status" value="1"/>
</dbReference>
<evidence type="ECO:0000256" key="7">
    <source>
        <dbReference type="SAM" id="Phobius"/>
    </source>
</evidence>
<organism evidence="9 10">
    <name type="scientific">Gracilibacillus oryzae</name>
    <dbReference type="NCBI Taxonomy" id="1672701"/>
    <lineage>
        <taxon>Bacteria</taxon>
        <taxon>Bacillati</taxon>
        <taxon>Bacillota</taxon>
        <taxon>Bacilli</taxon>
        <taxon>Bacillales</taxon>
        <taxon>Bacillaceae</taxon>
        <taxon>Gracilibacillus</taxon>
    </lineage>
</organism>
<keyword evidence="2" id="KW-1003">Cell membrane</keyword>
<keyword evidence="5 7" id="KW-0472">Membrane</keyword>
<feature type="domain" description="Type II secretion system protein GspF" evidence="8">
    <location>
        <begin position="144"/>
        <end position="264"/>
    </location>
</feature>
<evidence type="ECO:0000313" key="10">
    <source>
        <dbReference type="Proteomes" id="UP000480246"/>
    </source>
</evidence>
<dbReference type="RefSeq" id="WP_153401318.1">
    <property type="nucleotide sequence ID" value="NZ_ML762424.1"/>
</dbReference>
<evidence type="ECO:0000313" key="9">
    <source>
        <dbReference type="EMBL" id="KAB8138999.1"/>
    </source>
</evidence>
<dbReference type="Proteomes" id="UP000480246">
    <property type="component" value="Unassembled WGS sequence"/>
</dbReference>
<feature type="coiled-coil region" evidence="6">
    <location>
        <begin position="220"/>
        <end position="247"/>
    </location>
</feature>
<comment type="caution">
    <text evidence="9">The sequence shown here is derived from an EMBL/GenBank/DDBJ whole genome shotgun (WGS) entry which is preliminary data.</text>
</comment>
<evidence type="ECO:0000256" key="6">
    <source>
        <dbReference type="SAM" id="Coils"/>
    </source>
</evidence>
<reference evidence="9 10" key="1">
    <citation type="submission" date="2019-10" db="EMBL/GenBank/DDBJ databases">
        <title>Gracilibacillus sp. nov. isolated from rice seeds.</title>
        <authorList>
            <person name="He S."/>
        </authorList>
    </citation>
    <scope>NUCLEOTIDE SEQUENCE [LARGE SCALE GENOMIC DNA]</scope>
    <source>
        <strain evidence="9 10">TD8</strain>
    </source>
</reference>
<evidence type="ECO:0000256" key="5">
    <source>
        <dbReference type="ARBA" id="ARBA00023136"/>
    </source>
</evidence>
<keyword evidence="10" id="KW-1185">Reference proteome</keyword>
<name>A0A7C8L1I8_9BACI</name>
<dbReference type="GO" id="GO:0005886">
    <property type="term" value="C:plasma membrane"/>
    <property type="evidence" value="ECO:0007669"/>
    <property type="project" value="UniProtKB-SubCell"/>
</dbReference>
<dbReference type="OrthoDB" id="9803381at2"/>
<evidence type="ECO:0000256" key="3">
    <source>
        <dbReference type="ARBA" id="ARBA00022692"/>
    </source>
</evidence>
<feature type="transmembrane region" description="Helical" evidence="7">
    <location>
        <begin position="250"/>
        <end position="270"/>
    </location>
</feature>
<dbReference type="InterPro" id="IPR042094">
    <property type="entry name" value="T2SS_GspF_sf"/>
</dbReference>
<evidence type="ECO:0000256" key="2">
    <source>
        <dbReference type="ARBA" id="ARBA00022475"/>
    </source>
</evidence>
<feature type="transmembrane region" description="Helical" evidence="7">
    <location>
        <begin position="276"/>
        <end position="300"/>
    </location>
</feature>
<keyword evidence="3 7" id="KW-0812">Transmembrane</keyword>
<dbReference type="AlphaFoldDB" id="A0A7C8L1I8"/>
<dbReference type="EMBL" id="WEID01000009">
    <property type="protein sequence ID" value="KAB8138999.1"/>
    <property type="molecule type" value="Genomic_DNA"/>
</dbReference>
<dbReference type="Gene3D" id="1.20.81.30">
    <property type="entry name" value="Type II secretion system (T2SS), domain F"/>
    <property type="match status" value="1"/>
</dbReference>
<evidence type="ECO:0000256" key="4">
    <source>
        <dbReference type="ARBA" id="ARBA00022989"/>
    </source>
</evidence>
<feature type="transmembrane region" description="Helical" evidence="7">
    <location>
        <begin position="72"/>
        <end position="96"/>
    </location>
</feature>
<comment type="subcellular location">
    <subcellularLocation>
        <location evidence="1">Cell membrane</location>
        <topology evidence="1">Multi-pass membrane protein</topology>
    </subcellularLocation>
</comment>
<proteinExistence type="predicted"/>
<feature type="transmembrane region" description="Helical" evidence="7">
    <location>
        <begin position="6"/>
        <end position="24"/>
    </location>
</feature>